<evidence type="ECO:0000313" key="3">
    <source>
        <dbReference type="Proteomes" id="UP000215914"/>
    </source>
</evidence>
<dbReference type="Proteomes" id="UP000215914">
    <property type="component" value="Chromosome 17"/>
</dbReference>
<dbReference type="AlphaFoldDB" id="A0A251RSW6"/>
<organism evidence="2 3">
    <name type="scientific">Helianthus annuus</name>
    <name type="common">Common sunflower</name>
    <dbReference type="NCBI Taxonomy" id="4232"/>
    <lineage>
        <taxon>Eukaryota</taxon>
        <taxon>Viridiplantae</taxon>
        <taxon>Streptophyta</taxon>
        <taxon>Embryophyta</taxon>
        <taxon>Tracheophyta</taxon>
        <taxon>Spermatophyta</taxon>
        <taxon>Magnoliopsida</taxon>
        <taxon>eudicotyledons</taxon>
        <taxon>Gunneridae</taxon>
        <taxon>Pentapetalae</taxon>
        <taxon>asterids</taxon>
        <taxon>campanulids</taxon>
        <taxon>Asterales</taxon>
        <taxon>Asteraceae</taxon>
        <taxon>Asteroideae</taxon>
        <taxon>Heliantheae alliance</taxon>
        <taxon>Heliantheae</taxon>
        <taxon>Helianthus</taxon>
    </lineage>
</organism>
<reference evidence="1" key="3">
    <citation type="submission" date="2020-06" db="EMBL/GenBank/DDBJ databases">
        <title>Helianthus annuus Genome sequencing and assembly Release 2.</title>
        <authorList>
            <person name="Gouzy J."/>
            <person name="Langlade N."/>
            <person name="Munos S."/>
        </authorList>
    </citation>
    <scope>NUCLEOTIDE SEQUENCE</scope>
    <source>
        <tissue evidence="1">Leaves</tissue>
    </source>
</reference>
<sequence length="114" mass="12418">MNIFLPCLRIFVACPRSGTKKEIRVQNHHGYGSDDFICLARKPKRGKVDGGAAVVVVVPSSMVGRTGGGTTLWAGCGDGGPELKKGCTTIRCRFSFYDLSTFPIQFLRVLHLMV</sequence>
<name>A0A251RSW6_HELAN</name>
<dbReference type="EMBL" id="MNCJ02000332">
    <property type="protein sequence ID" value="KAF5757080.1"/>
    <property type="molecule type" value="Genomic_DNA"/>
</dbReference>
<keyword evidence="3" id="KW-1185">Reference proteome</keyword>
<proteinExistence type="predicted"/>
<accession>A0A251RSW6</accession>
<evidence type="ECO:0000313" key="1">
    <source>
        <dbReference type="EMBL" id="KAF5757080.1"/>
    </source>
</evidence>
<gene>
    <name evidence="2" type="ORF">HannXRQ_Chr17g0563101</name>
    <name evidence="1" type="ORF">HanXRQr2_Chr17g0822471</name>
</gene>
<protein>
    <submittedName>
        <fullName evidence="2">Uncharacterized protein</fullName>
    </submittedName>
</protein>
<reference evidence="2" key="2">
    <citation type="submission" date="2017-02" db="EMBL/GenBank/DDBJ databases">
        <title>Sunflower complete genome.</title>
        <authorList>
            <person name="Langlade N."/>
            <person name="Munos S."/>
        </authorList>
    </citation>
    <scope>NUCLEOTIDE SEQUENCE [LARGE SCALE GENOMIC DNA]</scope>
    <source>
        <tissue evidence="2">Leaves</tissue>
    </source>
</reference>
<reference evidence="1 3" key="1">
    <citation type="journal article" date="2017" name="Nature">
        <title>The sunflower genome provides insights into oil metabolism, flowering and Asterid evolution.</title>
        <authorList>
            <person name="Badouin H."/>
            <person name="Gouzy J."/>
            <person name="Grassa C.J."/>
            <person name="Murat F."/>
            <person name="Staton S.E."/>
            <person name="Cottret L."/>
            <person name="Lelandais-Briere C."/>
            <person name="Owens G.L."/>
            <person name="Carrere S."/>
            <person name="Mayjonade B."/>
            <person name="Legrand L."/>
            <person name="Gill N."/>
            <person name="Kane N.C."/>
            <person name="Bowers J.E."/>
            <person name="Hubner S."/>
            <person name="Bellec A."/>
            <person name="Berard A."/>
            <person name="Berges H."/>
            <person name="Blanchet N."/>
            <person name="Boniface M.C."/>
            <person name="Brunel D."/>
            <person name="Catrice O."/>
            <person name="Chaidir N."/>
            <person name="Claudel C."/>
            <person name="Donnadieu C."/>
            <person name="Faraut T."/>
            <person name="Fievet G."/>
            <person name="Helmstetter N."/>
            <person name="King M."/>
            <person name="Knapp S.J."/>
            <person name="Lai Z."/>
            <person name="Le Paslier M.C."/>
            <person name="Lippi Y."/>
            <person name="Lorenzon L."/>
            <person name="Mandel J.R."/>
            <person name="Marage G."/>
            <person name="Marchand G."/>
            <person name="Marquand E."/>
            <person name="Bret-Mestries E."/>
            <person name="Morien E."/>
            <person name="Nambeesan S."/>
            <person name="Nguyen T."/>
            <person name="Pegot-Espagnet P."/>
            <person name="Pouilly N."/>
            <person name="Raftis F."/>
            <person name="Sallet E."/>
            <person name="Schiex T."/>
            <person name="Thomas J."/>
            <person name="Vandecasteele C."/>
            <person name="Vares D."/>
            <person name="Vear F."/>
            <person name="Vautrin S."/>
            <person name="Crespi M."/>
            <person name="Mangin B."/>
            <person name="Burke J.M."/>
            <person name="Salse J."/>
            <person name="Munos S."/>
            <person name="Vincourt P."/>
            <person name="Rieseberg L.H."/>
            <person name="Langlade N.B."/>
        </authorList>
    </citation>
    <scope>NUCLEOTIDE SEQUENCE [LARGE SCALE GENOMIC DNA]</scope>
    <source>
        <strain evidence="3">cv. SF193</strain>
        <tissue evidence="1">Leaves</tissue>
    </source>
</reference>
<dbReference type="Gramene" id="mRNA:HanXRQr2_Chr17g0822471">
    <property type="protein sequence ID" value="mRNA:HanXRQr2_Chr17g0822471"/>
    <property type="gene ID" value="HanXRQr2_Chr17g0822471"/>
</dbReference>
<dbReference type="InParanoid" id="A0A251RSW6"/>
<dbReference type="EMBL" id="CM007906">
    <property type="protein sequence ID" value="OTF87553.1"/>
    <property type="molecule type" value="Genomic_DNA"/>
</dbReference>
<evidence type="ECO:0000313" key="2">
    <source>
        <dbReference type="EMBL" id="OTF87553.1"/>
    </source>
</evidence>